<keyword evidence="4" id="KW-0496">Mitochondrion</keyword>
<dbReference type="PANTHER" id="PTHR21183">
    <property type="entry name" value="RIBOSOMAL PROTEIN L47, MITOCHONDRIAL-RELATED"/>
    <property type="match status" value="1"/>
</dbReference>
<evidence type="ECO:0000256" key="1">
    <source>
        <dbReference type="ARBA" id="ARBA00004173"/>
    </source>
</evidence>
<dbReference type="Proteomes" id="UP001142055">
    <property type="component" value="Chromosome 2"/>
</dbReference>
<comment type="subcellular location">
    <subcellularLocation>
        <location evidence="1">Mitochondrion</location>
    </subcellularLocation>
</comment>
<evidence type="ECO:0000256" key="4">
    <source>
        <dbReference type="ARBA" id="ARBA00023128"/>
    </source>
</evidence>
<evidence type="ECO:0000256" key="6">
    <source>
        <dbReference type="ARBA" id="ARBA00035289"/>
    </source>
</evidence>
<comment type="similarity">
    <text evidence="2">Belongs to the universal ribosomal protein uL29 family.</text>
</comment>
<dbReference type="Pfam" id="PF06984">
    <property type="entry name" value="MRP-L47"/>
    <property type="match status" value="1"/>
</dbReference>
<gene>
    <name evidence="7" type="ORF">RDWZM_007138</name>
</gene>
<dbReference type="PANTHER" id="PTHR21183:SF18">
    <property type="entry name" value="LARGE RIBOSOMAL SUBUNIT PROTEIN UL29M"/>
    <property type="match status" value="1"/>
</dbReference>
<proteinExistence type="inferred from homology"/>
<dbReference type="GO" id="GO:0005762">
    <property type="term" value="C:mitochondrial large ribosomal subunit"/>
    <property type="evidence" value="ECO:0007669"/>
    <property type="project" value="TreeGrafter"/>
</dbReference>
<dbReference type="GO" id="GO:0003735">
    <property type="term" value="F:structural constituent of ribosome"/>
    <property type="evidence" value="ECO:0007669"/>
    <property type="project" value="InterPro"/>
</dbReference>
<comment type="caution">
    <text evidence="7">The sequence shown here is derived from an EMBL/GenBank/DDBJ whole genome shotgun (WGS) entry which is preliminary data.</text>
</comment>
<keyword evidence="8" id="KW-1185">Reference proteome</keyword>
<dbReference type="GO" id="GO:0032543">
    <property type="term" value="P:mitochondrial translation"/>
    <property type="evidence" value="ECO:0007669"/>
    <property type="project" value="TreeGrafter"/>
</dbReference>
<dbReference type="AlphaFoldDB" id="A0A9Q0M8J7"/>
<protein>
    <recommendedName>
        <fullName evidence="6">Large ribosomal subunit protein uL29m</fullName>
    </recommendedName>
</protein>
<organism evidence="7 8">
    <name type="scientific">Blomia tropicalis</name>
    <name type="common">Mite</name>
    <dbReference type="NCBI Taxonomy" id="40697"/>
    <lineage>
        <taxon>Eukaryota</taxon>
        <taxon>Metazoa</taxon>
        <taxon>Ecdysozoa</taxon>
        <taxon>Arthropoda</taxon>
        <taxon>Chelicerata</taxon>
        <taxon>Arachnida</taxon>
        <taxon>Acari</taxon>
        <taxon>Acariformes</taxon>
        <taxon>Sarcoptiformes</taxon>
        <taxon>Astigmata</taxon>
        <taxon>Glycyphagoidea</taxon>
        <taxon>Echimyopodidae</taxon>
        <taxon>Blomia</taxon>
    </lineage>
</organism>
<dbReference type="OMA" id="SMAFRMD"/>
<sequence length="276" mass="33745">MYRHLLSLRVNIRNVLINRMFRTSIGCCNELPKVQQQQQQQQDEPEQIRKRLMDFFDDPENWDKKEVKSGRSWKMDELRIKSNQDLHKLWYILYKERNMLMTMLEAAEDEVLNMPSPERIEKVEDSMKNIELVVQERNRAYWDLEVGDNQYVSRRRAYRKDIVGRWRWIACSEHLIPYWMNTEWRKLNGPGFDAGIVDFKRKLREKQLKLLFKKRLSSAFYVRQLMKRFDNLDLDYVQELYPDVDVKQIKSTLDEHILQDRTQRFHSLFYKKKDSL</sequence>
<dbReference type="InterPro" id="IPR038340">
    <property type="entry name" value="MRP-L47_sf"/>
</dbReference>
<keyword evidence="5" id="KW-0687">Ribonucleoprotein</keyword>
<accession>A0A9Q0M8J7</accession>
<dbReference type="InterPro" id="IPR010729">
    <property type="entry name" value="Ribosomal_uL29_mit"/>
</dbReference>
<name>A0A9Q0M8J7_BLOTA</name>
<dbReference type="Gene3D" id="6.10.330.20">
    <property type="match status" value="1"/>
</dbReference>
<evidence type="ECO:0000256" key="2">
    <source>
        <dbReference type="ARBA" id="ARBA00009254"/>
    </source>
</evidence>
<evidence type="ECO:0000256" key="3">
    <source>
        <dbReference type="ARBA" id="ARBA00022980"/>
    </source>
</evidence>
<evidence type="ECO:0000313" key="7">
    <source>
        <dbReference type="EMBL" id="KAJ6221326.1"/>
    </source>
</evidence>
<reference evidence="7" key="1">
    <citation type="submission" date="2022-12" db="EMBL/GenBank/DDBJ databases">
        <title>Genome assemblies of Blomia tropicalis.</title>
        <authorList>
            <person name="Cui Y."/>
        </authorList>
    </citation>
    <scope>NUCLEOTIDE SEQUENCE</scope>
    <source>
        <tissue evidence="7">Adult mites</tissue>
    </source>
</reference>
<keyword evidence="3" id="KW-0689">Ribosomal protein</keyword>
<evidence type="ECO:0000313" key="8">
    <source>
        <dbReference type="Proteomes" id="UP001142055"/>
    </source>
</evidence>
<evidence type="ECO:0000256" key="5">
    <source>
        <dbReference type="ARBA" id="ARBA00023274"/>
    </source>
</evidence>
<dbReference type="EMBL" id="JAPWDV010000002">
    <property type="protein sequence ID" value="KAJ6221326.1"/>
    <property type="molecule type" value="Genomic_DNA"/>
</dbReference>